<dbReference type="GO" id="GO:0006261">
    <property type="term" value="P:DNA-templated DNA replication"/>
    <property type="evidence" value="ECO:0007669"/>
    <property type="project" value="UniProtKB-UniRule"/>
</dbReference>
<evidence type="ECO:0000256" key="9">
    <source>
        <dbReference type="ARBA" id="ARBA00022763"/>
    </source>
</evidence>
<dbReference type="PANTHER" id="PTHR10133:SF27">
    <property type="entry name" value="DNA POLYMERASE NU"/>
    <property type="match status" value="1"/>
</dbReference>
<evidence type="ECO:0000256" key="1">
    <source>
        <dbReference type="ARBA" id="ARBA00007705"/>
    </source>
</evidence>
<dbReference type="InterPro" id="IPR001098">
    <property type="entry name" value="DNA-dir_DNA_pol_A_palm_dom"/>
</dbReference>
<dbReference type="PANTHER" id="PTHR10133">
    <property type="entry name" value="DNA POLYMERASE I"/>
    <property type="match status" value="1"/>
</dbReference>
<evidence type="ECO:0000256" key="3">
    <source>
        <dbReference type="ARBA" id="ARBA00012417"/>
    </source>
</evidence>
<comment type="subunit">
    <text evidence="2">Single-chain monomer with multiple functions.</text>
</comment>
<dbReference type="InterPro" id="IPR002421">
    <property type="entry name" value="5-3_exonuclease"/>
</dbReference>
<dbReference type="KEGG" id="adv:DJ533_16005"/>
<dbReference type="InterPro" id="IPR036279">
    <property type="entry name" value="5-3_exonuclease_C_sf"/>
</dbReference>
<dbReference type="SUPFAM" id="SSF88723">
    <property type="entry name" value="PIN domain-like"/>
    <property type="match status" value="1"/>
</dbReference>
<evidence type="ECO:0000313" key="22">
    <source>
        <dbReference type="Proteomes" id="UP000245977"/>
    </source>
</evidence>
<dbReference type="SMART" id="SM00475">
    <property type="entry name" value="53EXOc"/>
    <property type="match status" value="1"/>
</dbReference>
<dbReference type="OrthoDB" id="9806424at2"/>
<dbReference type="FunFam" id="1.10.150.20:FF:000002">
    <property type="entry name" value="DNA polymerase I"/>
    <property type="match status" value="1"/>
</dbReference>
<dbReference type="InterPro" id="IPR002298">
    <property type="entry name" value="DNA_polymerase_A"/>
</dbReference>
<evidence type="ECO:0000259" key="18">
    <source>
        <dbReference type="SMART" id="SM00474"/>
    </source>
</evidence>
<name>A0A2S2FG48_9GAMM</name>
<evidence type="ECO:0000256" key="5">
    <source>
        <dbReference type="ARBA" id="ARBA00022679"/>
    </source>
</evidence>
<dbReference type="InterPro" id="IPR029060">
    <property type="entry name" value="PIN-like_dom_sf"/>
</dbReference>
<dbReference type="InterPro" id="IPR018320">
    <property type="entry name" value="DNA_polymerase_1"/>
</dbReference>
<feature type="domain" description="3'-5' exonuclease" evidence="18">
    <location>
        <begin position="329"/>
        <end position="516"/>
    </location>
</feature>
<keyword evidence="12 17" id="KW-0239">DNA-directed DNA polymerase</keyword>
<keyword evidence="6 17" id="KW-0548">Nucleotidyltransferase</keyword>
<dbReference type="GO" id="GO:0003887">
    <property type="term" value="F:DNA-directed DNA polymerase activity"/>
    <property type="evidence" value="ECO:0007669"/>
    <property type="project" value="UniProtKB-UniRule"/>
</dbReference>
<dbReference type="SMART" id="SM00474">
    <property type="entry name" value="35EXOc"/>
    <property type="match status" value="1"/>
</dbReference>
<dbReference type="NCBIfam" id="NF004397">
    <property type="entry name" value="PRK05755.1"/>
    <property type="match status" value="1"/>
</dbReference>
<dbReference type="GO" id="GO:0006302">
    <property type="term" value="P:double-strand break repair"/>
    <property type="evidence" value="ECO:0007669"/>
    <property type="project" value="TreeGrafter"/>
</dbReference>
<dbReference type="SMART" id="SM00279">
    <property type="entry name" value="HhH2"/>
    <property type="match status" value="1"/>
</dbReference>
<dbReference type="Pfam" id="PF01612">
    <property type="entry name" value="DNA_pol_A_exo1"/>
    <property type="match status" value="1"/>
</dbReference>
<reference evidence="21" key="1">
    <citation type="submission" date="2019-08" db="EMBL/GenBank/DDBJ databases">
        <title>The complete genome of Acinetobacter defluvii strain WCHAD010030.</title>
        <authorList>
            <person name="Hu Y."/>
            <person name="Qin J."/>
            <person name="Feng Y."/>
            <person name="Zong Z."/>
        </authorList>
    </citation>
    <scope>NUCLEOTIDE SEQUENCE</scope>
    <source>
        <strain evidence="21">WCHA30</strain>
    </source>
</reference>
<comment type="similarity">
    <text evidence="1 17">Belongs to the DNA polymerase type-A family.</text>
</comment>
<dbReference type="GO" id="GO:0008408">
    <property type="term" value="F:3'-5' exonuclease activity"/>
    <property type="evidence" value="ECO:0007669"/>
    <property type="project" value="UniProtKB-UniRule"/>
</dbReference>
<dbReference type="CDD" id="cd08637">
    <property type="entry name" value="DNA_pol_A_pol_I_C"/>
    <property type="match status" value="1"/>
</dbReference>
<evidence type="ECO:0000313" key="21">
    <source>
        <dbReference type="EMBL" id="AWL29961.1"/>
    </source>
</evidence>
<proteinExistence type="inferred from homology"/>
<keyword evidence="8" id="KW-0540">Nuclease</keyword>
<dbReference type="Gene3D" id="1.10.150.20">
    <property type="entry name" value="5' to 3' exonuclease, C-terminal subdomain"/>
    <property type="match status" value="2"/>
</dbReference>
<dbReference type="CDD" id="cd09859">
    <property type="entry name" value="PIN_53EXO"/>
    <property type="match status" value="1"/>
</dbReference>
<feature type="domain" description="DNA-directed DNA polymerase family A palm" evidence="20">
    <location>
        <begin position="683"/>
        <end position="887"/>
    </location>
</feature>
<dbReference type="Pfam" id="PF02739">
    <property type="entry name" value="5_3_exonuc_N"/>
    <property type="match status" value="1"/>
</dbReference>
<dbReference type="Gene3D" id="3.30.70.370">
    <property type="match status" value="1"/>
</dbReference>
<evidence type="ECO:0000256" key="11">
    <source>
        <dbReference type="ARBA" id="ARBA00022839"/>
    </source>
</evidence>
<evidence type="ECO:0000256" key="7">
    <source>
        <dbReference type="ARBA" id="ARBA00022705"/>
    </source>
</evidence>
<dbReference type="GO" id="GO:0008409">
    <property type="term" value="F:5'-3' exonuclease activity"/>
    <property type="evidence" value="ECO:0007669"/>
    <property type="project" value="UniProtKB-UniRule"/>
</dbReference>
<dbReference type="CDD" id="cd06139">
    <property type="entry name" value="DNA_polA_I_Ecoli_like_exo"/>
    <property type="match status" value="1"/>
</dbReference>
<dbReference type="Pfam" id="PF01367">
    <property type="entry name" value="5_3_exonuc"/>
    <property type="match status" value="1"/>
</dbReference>
<dbReference type="RefSeq" id="WP_065993541.1">
    <property type="nucleotide sequence ID" value="NZ_CP029397.2"/>
</dbReference>
<dbReference type="Gene3D" id="1.20.1060.10">
    <property type="entry name" value="Taq DNA Polymerase, Chain T, domain 4"/>
    <property type="match status" value="1"/>
</dbReference>
<dbReference type="InterPro" id="IPR008918">
    <property type="entry name" value="HhH2"/>
</dbReference>
<keyword evidence="13 17" id="KW-0238">DNA-binding</keyword>
<evidence type="ECO:0000256" key="8">
    <source>
        <dbReference type="ARBA" id="ARBA00022722"/>
    </source>
</evidence>
<dbReference type="InterPro" id="IPR002562">
    <property type="entry name" value="3'-5'_exonuclease_dom"/>
</dbReference>
<dbReference type="AlphaFoldDB" id="A0A2S2FG48"/>
<keyword evidence="22" id="KW-1185">Reference proteome</keyword>
<evidence type="ECO:0000259" key="20">
    <source>
        <dbReference type="SMART" id="SM00482"/>
    </source>
</evidence>
<keyword evidence="9 17" id="KW-0227">DNA damage</keyword>
<dbReference type="SUPFAM" id="SSF56672">
    <property type="entry name" value="DNA/RNA polymerases"/>
    <property type="match status" value="1"/>
</dbReference>
<comment type="function">
    <text evidence="17">In addition to polymerase activity, this DNA polymerase exhibits 3'-5' and 5'-3' exonuclease activity.</text>
</comment>
<keyword evidence="14 17" id="KW-0234">DNA repair</keyword>
<keyword evidence="10 17" id="KW-0378">Hydrolase</keyword>
<evidence type="ECO:0000256" key="10">
    <source>
        <dbReference type="ARBA" id="ARBA00022801"/>
    </source>
</evidence>
<gene>
    <name evidence="17 21" type="primary">polA</name>
    <name evidence="21" type="ORF">DJ533_16005</name>
</gene>
<keyword evidence="5 17" id="KW-0808">Transferase</keyword>
<dbReference type="FunFam" id="3.40.50.1010:FF:000001">
    <property type="entry name" value="DNA polymerase I"/>
    <property type="match status" value="1"/>
</dbReference>
<dbReference type="NCBIfam" id="TIGR00593">
    <property type="entry name" value="pola"/>
    <property type="match status" value="1"/>
</dbReference>
<dbReference type="InterPro" id="IPR019760">
    <property type="entry name" value="DNA-dir_DNA_pol_A_CS"/>
</dbReference>
<dbReference type="PRINTS" id="PR00868">
    <property type="entry name" value="DNAPOLI"/>
</dbReference>
<evidence type="ECO:0000256" key="17">
    <source>
        <dbReference type="RuleBase" id="RU004460"/>
    </source>
</evidence>
<sequence length="923" mass="103357">MPPFVLVDGSYFLFRAFHALPPLTTSTGLQTNAIRGAISAIQKLMRRVQPTHMAVIFDTPEPTFRHELSPIYKGDRPSMPDELAQQIPYLHALIRALGIPLHMLPGAEADDIIGTLAKRAEAAGHQVLISTGDKDMAQLVTEKVTLEDSFKDKPMNIEGVIEKFGVRPEQIIDYLTLMGDASDGIKGVPGVGAKTAAKLLNEYGDLQNIIANADNIKGKVGLSIKENLDGIKLDHQLASIIIDLDLSLTYDDLKLCEPNVAALRSLYTELEFRNQLQSLDHPNNPNGTTYKQTSKQIEKNEQTSEDKAVVVEDQANLSSVDDQLGQATYHTILTQTDWEQFFKRLSTEKRFAIDTETTSLDYRVAEMVGFSVAFDAHDAYYIPLAHDYEGAPEQLNRDEIIQLIKPILEDPKVEKIGHHLKYDAHIFENHGIHLQGWYFDTMLASYVLNSVATRHGMDDVARVYLSHLTTTFEQIAGKGAKQKTFNQIELETAAHYAAEDAHVTYRLYEVLDRKLKEIPELSNILHNIEMPVASVLTSVEENGIALNLAFLDQLSVDFAETIQNLENQIIEIAGESFNVGSPKQVGEVLFEKLGLKGGKKTATGQYSTSEAVLEKIDHPITALIIEYRGLTKLKSTYTEGLSKQANPETHRVHTSYHQALTATGRLSSTDPNLQNIPVREEIGRQIRKAFIAPKGRVLLAADYSQIELRLMAHFCQDEALVHAFNHGQDVHRRTAAEVLGVALEEVTNDQRRQAKAVNFGLLYGMSEFGLIRQLGFTRQESQEYIKRYFHRYPGIYEYMQRTRQVALEQGYVETITGRRLYTPDIDARNMMVRKGAERAAINAPLQGSAAEIIKMAMIEVDKILPKDQAKLLLQVHDELVFEVDEAIADELAKQIQDVMQKVCTLTVPLVVEVGKGNNWDEAH</sequence>
<dbReference type="InterPro" id="IPR043502">
    <property type="entry name" value="DNA/RNA_pol_sf"/>
</dbReference>
<keyword evidence="11 17" id="KW-0269">Exonuclease</keyword>
<evidence type="ECO:0000256" key="4">
    <source>
        <dbReference type="ARBA" id="ARBA00020311"/>
    </source>
</evidence>
<dbReference type="Pfam" id="PF00476">
    <property type="entry name" value="DNA_pol_A"/>
    <property type="match status" value="1"/>
</dbReference>
<comment type="catalytic activity">
    <reaction evidence="15 17">
        <text>DNA(n) + a 2'-deoxyribonucleoside 5'-triphosphate = DNA(n+1) + diphosphate</text>
        <dbReference type="Rhea" id="RHEA:22508"/>
        <dbReference type="Rhea" id="RHEA-COMP:17339"/>
        <dbReference type="Rhea" id="RHEA-COMP:17340"/>
        <dbReference type="ChEBI" id="CHEBI:33019"/>
        <dbReference type="ChEBI" id="CHEBI:61560"/>
        <dbReference type="ChEBI" id="CHEBI:173112"/>
        <dbReference type="EC" id="2.7.7.7"/>
    </reaction>
</comment>
<dbReference type="GO" id="GO:0003677">
    <property type="term" value="F:DNA binding"/>
    <property type="evidence" value="ECO:0007669"/>
    <property type="project" value="UniProtKB-UniRule"/>
</dbReference>
<dbReference type="FunFam" id="1.10.150.20:FF:000003">
    <property type="entry name" value="DNA polymerase I"/>
    <property type="match status" value="1"/>
</dbReference>
<dbReference type="FunFam" id="1.20.1060.10:FF:000001">
    <property type="entry name" value="DNA polymerase I"/>
    <property type="match status" value="1"/>
</dbReference>
<keyword evidence="7 17" id="KW-0235">DNA replication</keyword>
<dbReference type="SMART" id="SM00482">
    <property type="entry name" value="POLAc"/>
    <property type="match status" value="1"/>
</dbReference>
<evidence type="ECO:0000259" key="19">
    <source>
        <dbReference type="SMART" id="SM00475"/>
    </source>
</evidence>
<evidence type="ECO:0000256" key="15">
    <source>
        <dbReference type="ARBA" id="ARBA00049244"/>
    </source>
</evidence>
<protein>
    <recommendedName>
        <fullName evidence="4 16">DNA polymerase I</fullName>
        <ecNumber evidence="3 16">2.7.7.7</ecNumber>
    </recommendedName>
</protein>
<dbReference type="InterPro" id="IPR020046">
    <property type="entry name" value="5-3_exonucl_a-hlix_arch_N"/>
</dbReference>
<dbReference type="Gene3D" id="3.30.420.10">
    <property type="entry name" value="Ribonuclease H-like superfamily/Ribonuclease H"/>
    <property type="match status" value="1"/>
</dbReference>
<evidence type="ECO:0000256" key="6">
    <source>
        <dbReference type="ARBA" id="ARBA00022695"/>
    </source>
</evidence>
<dbReference type="STRING" id="1871111.GCA_001704615_02689"/>
<dbReference type="CDD" id="cd09898">
    <property type="entry name" value="H3TH_53EXO"/>
    <property type="match status" value="1"/>
</dbReference>
<evidence type="ECO:0000256" key="2">
    <source>
        <dbReference type="ARBA" id="ARBA00011541"/>
    </source>
</evidence>
<accession>A0A2S2FG48</accession>
<dbReference type="PROSITE" id="PS00447">
    <property type="entry name" value="DNA_POLYMERASE_A"/>
    <property type="match status" value="1"/>
</dbReference>
<dbReference type="InterPro" id="IPR020045">
    <property type="entry name" value="DNA_polI_H3TH"/>
</dbReference>
<feature type="domain" description="5'-3' exonuclease" evidence="19">
    <location>
        <begin position="1"/>
        <end position="256"/>
    </location>
</feature>
<dbReference type="FunFam" id="3.30.420.10:FF:000026">
    <property type="entry name" value="DNA polymerase I"/>
    <property type="match status" value="1"/>
</dbReference>
<dbReference type="Gene3D" id="3.40.50.1010">
    <property type="entry name" value="5'-nuclease"/>
    <property type="match status" value="1"/>
</dbReference>
<organism evidence="21 22">
    <name type="scientific">Acinetobacter defluvii</name>
    <dbReference type="NCBI Taxonomy" id="1871111"/>
    <lineage>
        <taxon>Bacteria</taxon>
        <taxon>Pseudomonadati</taxon>
        <taxon>Pseudomonadota</taxon>
        <taxon>Gammaproteobacteria</taxon>
        <taxon>Moraxellales</taxon>
        <taxon>Moraxellaceae</taxon>
        <taxon>Acinetobacter</taxon>
    </lineage>
</organism>
<evidence type="ECO:0000256" key="16">
    <source>
        <dbReference type="NCBIfam" id="TIGR00593"/>
    </source>
</evidence>
<dbReference type="Proteomes" id="UP000245977">
    <property type="component" value="Chromosome"/>
</dbReference>
<dbReference type="SUPFAM" id="SSF47807">
    <property type="entry name" value="5' to 3' exonuclease, C-terminal subdomain"/>
    <property type="match status" value="1"/>
</dbReference>
<evidence type="ECO:0000256" key="13">
    <source>
        <dbReference type="ARBA" id="ARBA00023125"/>
    </source>
</evidence>
<evidence type="ECO:0000256" key="12">
    <source>
        <dbReference type="ARBA" id="ARBA00022932"/>
    </source>
</evidence>
<dbReference type="EMBL" id="CP029397">
    <property type="protein sequence ID" value="AWL29961.1"/>
    <property type="molecule type" value="Genomic_DNA"/>
</dbReference>
<evidence type="ECO:0000256" key="14">
    <source>
        <dbReference type="ARBA" id="ARBA00023204"/>
    </source>
</evidence>
<dbReference type="EC" id="2.7.7.7" evidence="3 16"/>
<dbReference type="InterPro" id="IPR036397">
    <property type="entry name" value="RNaseH_sf"/>
</dbReference>
<dbReference type="SUPFAM" id="SSF53098">
    <property type="entry name" value="Ribonuclease H-like"/>
    <property type="match status" value="1"/>
</dbReference>
<dbReference type="InterPro" id="IPR012337">
    <property type="entry name" value="RNaseH-like_sf"/>
</dbReference>